<dbReference type="OrthoDB" id="9792898at2"/>
<dbReference type="SMART" id="SM00834">
    <property type="entry name" value="CxxC_CXXC_SSSS"/>
    <property type="match status" value="1"/>
</dbReference>
<dbReference type="AlphaFoldDB" id="A0A4R6SCD8"/>
<proteinExistence type="predicted"/>
<dbReference type="RefSeq" id="WP_133850798.1">
    <property type="nucleotide sequence ID" value="NZ_SNXZ01000003.1"/>
</dbReference>
<accession>A0A4R6SCD8</accession>
<reference evidence="2 3" key="1">
    <citation type="submission" date="2019-03" db="EMBL/GenBank/DDBJ databases">
        <title>Genomic Encyclopedia of Type Strains, Phase IV (KMG-IV): sequencing the most valuable type-strain genomes for metagenomic binning, comparative biology and taxonomic classification.</title>
        <authorList>
            <person name="Goeker M."/>
        </authorList>
    </citation>
    <scope>NUCLEOTIDE SEQUENCE [LARGE SCALE GENOMIC DNA]</scope>
    <source>
        <strain evidence="2 3">DSM 45361</strain>
    </source>
</reference>
<dbReference type="Proteomes" id="UP000295444">
    <property type="component" value="Unassembled WGS sequence"/>
</dbReference>
<gene>
    <name evidence="2" type="ORF">EV186_103585</name>
</gene>
<sequence length="69" mass="6712">MPTYEFRCRECATTYEVKRPMAEASDPAPCPGGHTDTVKLLSVVSVATGGGAPSAGGGGGCCGGACGCG</sequence>
<keyword evidence="3" id="KW-1185">Reference proteome</keyword>
<evidence type="ECO:0000259" key="1">
    <source>
        <dbReference type="SMART" id="SM00834"/>
    </source>
</evidence>
<organism evidence="2 3">
    <name type="scientific">Labedaea rhizosphaerae</name>
    <dbReference type="NCBI Taxonomy" id="598644"/>
    <lineage>
        <taxon>Bacteria</taxon>
        <taxon>Bacillati</taxon>
        <taxon>Actinomycetota</taxon>
        <taxon>Actinomycetes</taxon>
        <taxon>Pseudonocardiales</taxon>
        <taxon>Pseudonocardiaceae</taxon>
        <taxon>Labedaea</taxon>
    </lineage>
</organism>
<feature type="domain" description="Putative regulatory protein FmdB zinc ribbon" evidence="1">
    <location>
        <begin position="1"/>
        <end position="42"/>
    </location>
</feature>
<evidence type="ECO:0000313" key="3">
    <source>
        <dbReference type="Proteomes" id="UP000295444"/>
    </source>
</evidence>
<comment type="caution">
    <text evidence="2">The sequence shown here is derived from an EMBL/GenBank/DDBJ whole genome shotgun (WGS) entry which is preliminary data.</text>
</comment>
<evidence type="ECO:0000313" key="2">
    <source>
        <dbReference type="EMBL" id="TDP97621.1"/>
    </source>
</evidence>
<dbReference type="Pfam" id="PF09723">
    <property type="entry name" value="Zn_ribbon_8"/>
    <property type="match status" value="1"/>
</dbReference>
<name>A0A4R6SCD8_LABRH</name>
<protein>
    <submittedName>
        <fullName evidence="2">Putative FmdB family regulatory protein</fullName>
    </submittedName>
</protein>
<dbReference type="NCBIfam" id="TIGR02605">
    <property type="entry name" value="CxxC_CxxC_SSSS"/>
    <property type="match status" value="1"/>
</dbReference>
<dbReference type="EMBL" id="SNXZ01000003">
    <property type="protein sequence ID" value="TDP97621.1"/>
    <property type="molecule type" value="Genomic_DNA"/>
</dbReference>
<dbReference type="InterPro" id="IPR013429">
    <property type="entry name" value="Regulatory_FmdB_Zinc_ribbon"/>
</dbReference>